<keyword evidence="3" id="KW-1185">Reference proteome</keyword>
<gene>
    <name evidence="2" type="ORF">CXQ85_004978</name>
</gene>
<organism evidence="2 3">
    <name type="scientific">Candidozyma haemuli</name>
    <dbReference type="NCBI Taxonomy" id="45357"/>
    <lineage>
        <taxon>Eukaryota</taxon>
        <taxon>Fungi</taxon>
        <taxon>Dikarya</taxon>
        <taxon>Ascomycota</taxon>
        <taxon>Saccharomycotina</taxon>
        <taxon>Pichiomycetes</taxon>
        <taxon>Metschnikowiaceae</taxon>
        <taxon>Candidozyma</taxon>
    </lineage>
</organism>
<sequence>MCLTKCYNIYNCYLPLDVTDARFSIHDGQVTSSHENSGSAYMPWTTAEFREFLSYFVHARTNWRSKLEAQIIYTKKIMLLAEKYDAPEAHNAAKLRLRSAHKLLKGITLKQTSPPPSEESKTAMKEQLSGYFAKAVAEAKKATLARANKRKSKSQTARQKASPVFWPTDFYKYKESVSEKDSHSYLPCDFYKYKESINEKVVPTYLPCDFYKYMESINEKVTPSYLPCDFYKYKELLNQHEKDSFLPADFPLFRETVNKKTYPQYLPCDFYKFKEYFKETEGVSYLPSDFYKLKEYFRETEGTSYLPCDFYKFKDYFKESEVASFLPLDFYKFKEYFKESQDTFYLPCDFYKFKEYFKEPSDISYLPSDFPFFRHLLVEKYHRQYLPTCFPHFKAAQSLQKTYLPGDFPHFFTIWTRTIYPVRRKVSGRKSTRKTKPVSRRSSIIQSPITPSTATGLTLRRPLSPEPLYKEPIRKVPKKVSIASLNRHVKHSVRVLRPLCQP</sequence>
<proteinExistence type="predicted"/>
<feature type="region of interest" description="Disordered" evidence="1">
    <location>
        <begin position="429"/>
        <end position="463"/>
    </location>
</feature>
<evidence type="ECO:0000313" key="2">
    <source>
        <dbReference type="EMBL" id="PVH22410.1"/>
    </source>
</evidence>
<dbReference type="RefSeq" id="XP_025343350.1">
    <property type="nucleotide sequence ID" value="XM_025488583.1"/>
</dbReference>
<comment type="caution">
    <text evidence="2">The sequence shown here is derived from an EMBL/GenBank/DDBJ whole genome shotgun (WGS) entry which is preliminary data.</text>
</comment>
<reference evidence="2 3" key="1">
    <citation type="submission" date="2017-12" db="EMBL/GenBank/DDBJ databases">
        <title>Genome Sequence of a Multidrug-Resistant Candida haemulonii Isolate from a Patient with Chronic Leg Ulcers in Israel.</title>
        <authorList>
            <person name="Chow N.A."/>
            <person name="Gade L."/>
            <person name="Batra D."/>
            <person name="Rowe L.A."/>
            <person name="Ben-Ami R."/>
            <person name="Loparev V.N."/>
            <person name="Litvintseva A.P."/>
        </authorList>
    </citation>
    <scope>NUCLEOTIDE SEQUENCE [LARGE SCALE GENOMIC DNA]</scope>
    <source>
        <strain evidence="2 3">B11899</strain>
    </source>
</reference>
<evidence type="ECO:0000313" key="3">
    <source>
        <dbReference type="Proteomes" id="UP000244309"/>
    </source>
</evidence>
<protein>
    <submittedName>
        <fullName evidence="2">Uncharacterized protein</fullName>
    </submittedName>
</protein>
<accession>A0A2V1AWD1</accession>
<dbReference type="AlphaFoldDB" id="A0A2V1AWD1"/>
<name>A0A2V1AWD1_9ASCO</name>
<dbReference type="VEuPathDB" id="FungiDB:CXQ85_004978"/>
<dbReference type="STRING" id="45357.A0A2V1AWD1"/>
<dbReference type="OrthoDB" id="10319941at2759"/>
<feature type="compositionally biased region" description="Basic residues" evidence="1">
    <location>
        <begin position="429"/>
        <end position="439"/>
    </location>
</feature>
<feature type="compositionally biased region" description="Low complexity" evidence="1">
    <location>
        <begin position="440"/>
        <end position="453"/>
    </location>
</feature>
<dbReference type="Proteomes" id="UP000244309">
    <property type="component" value="Unassembled WGS sequence"/>
</dbReference>
<dbReference type="EMBL" id="PKFO01000008">
    <property type="protein sequence ID" value="PVH22410.1"/>
    <property type="molecule type" value="Genomic_DNA"/>
</dbReference>
<dbReference type="GeneID" id="37010308"/>
<evidence type="ECO:0000256" key="1">
    <source>
        <dbReference type="SAM" id="MobiDB-lite"/>
    </source>
</evidence>